<dbReference type="GeneID" id="19403504"/>
<protein>
    <submittedName>
        <fullName evidence="1">Uncharacterized protein</fullName>
    </submittedName>
</protein>
<dbReference type="OrthoDB" id="3801233at2759"/>
<dbReference type="RefSeq" id="XP_008025021.1">
    <property type="nucleotide sequence ID" value="XM_008026830.1"/>
</dbReference>
<proteinExistence type="predicted"/>
<reference evidence="1 2" key="2">
    <citation type="journal article" date="2013" name="PLoS Genet.">
        <title>Comparative genome structure, secondary metabolite, and effector coding capacity across Cochliobolus pathogens.</title>
        <authorList>
            <person name="Condon B.J."/>
            <person name="Leng Y."/>
            <person name="Wu D."/>
            <person name="Bushley K.E."/>
            <person name="Ohm R.A."/>
            <person name="Otillar R."/>
            <person name="Martin J."/>
            <person name="Schackwitz W."/>
            <person name="Grimwood J."/>
            <person name="MohdZainudin N."/>
            <person name="Xue C."/>
            <person name="Wang R."/>
            <person name="Manning V.A."/>
            <person name="Dhillon B."/>
            <person name="Tu Z.J."/>
            <person name="Steffenson B.J."/>
            <person name="Salamov A."/>
            <person name="Sun H."/>
            <person name="Lowry S."/>
            <person name="LaButti K."/>
            <person name="Han J."/>
            <person name="Copeland A."/>
            <person name="Lindquist E."/>
            <person name="Barry K."/>
            <person name="Schmutz J."/>
            <person name="Baker S.E."/>
            <person name="Ciuffetti L.M."/>
            <person name="Grigoriev I.V."/>
            <person name="Zhong S."/>
            <person name="Turgeon B.G."/>
        </authorList>
    </citation>
    <scope>NUCLEOTIDE SEQUENCE [LARGE SCALE GENOMIC DNA]</scope>
    <source>
        <strain evidence="2">28A</strain>
    </source>
</reference>
<dbReference type="AlphaFoldDB" id="R0IPY6"/>
<evidence type="ECO:0000313" key="2">
    <source>
        <dbReference type="Proteomes" id="UP000016935"/>
    </source>
</evidence>
<dbReference type="HOGENOM" id="CLU_991006_0_0_1"/>
<accession>R0IPY6</accession>
<gene>
    <name evidence="1" type="ORF">SETTUDRAFT_31100</name>
</gene>
<reference evidence="1 2" key="1">
    <citation type="journal article" date="2012" name="PLoS Pathog.">
        <title>Diverse lifestyles and strategies of plant pathogenesis encoded in the genomes of eighteen Dothideomycetes fungi.</title>
        <authorList>
            <person name="Ohm R.A."/>
            <person name="Feau N."/>
            <person name="Henrissat B."/>
            <person name="Schoch C.L."/>
            <person name="Horwitz B.A."/>
            <person name="Barry K.W."/>
            <person name="Condon B.J."/>
            <person name="Copeland A.C."/>
            <person name="Dhillon B."/>
            <person name="Glaser F."/>
            <person name="Hesse C.N."/>
            <person name="Kosti I."/>
            <person name="LaButti K."/>
            <person name="Lindquist E.A."/>
            <person name="Lucas S."/>
            <person name="Salamov A.A."/>
            <person name="Bradshaw R.E."/>
            <person name="Ciuffetti L."/>
            <person name="Hamelin R.C."/>
            <person name="Kema G.H.J."/>
            <person name="Lawrence C."/>
            <person name="Scott J.A."/>
            <person name="Spatafora J.W."/>
            <person name="Turgeon B.G."/>
            <person name="de Wit P.J.G.M."/>
            <person name="Zhong S."/>
            <person name="Goodwin S.B."/>
            <person name="Grigoriev I.V."/>
        </authorList>
    </citation>
    <scope>NUCLEOTIDE SEQUENCE [LARGE SCALE GENOMIC DNA]</scope>
    <source>
        <strain evidence="2">28A</strain>
    </source>
</reference>
<name>R0IPY6_EXST2</name>
<dbReference type="EMBL" id="KB908592">
    <property type="protein sequence ID" value="EOA86781.1"/>
    <property type="molecule type" value="Genomic_DNA"/>
</dbReference>
<dbReference type="Proteomes" id="UP000016935">
    <property type="component" value="Unassembled WGS sequence"/>
</dbReference>
<keyword evidence="2" id="KW-1185">Reference proteome</keyword>
<sequence length="281" mass="31117">MAQIHITPPPLPTPPPDFSLASLRLDSLPLGSLPKHSLPRLAPIARPISHVIQAHETKCGICFQQLFRTNMGETINHINACWGARIEKTARKKIKVCTENTREDSSEEKLHDTRIPIPILDSVISTPAQTALCPPHDATAETSCVLCCATLPQDDSLDTIHLLLSCLAQYRPDTCPMCAHPFRSLTEPQDLILALEHIYTLHYAPFSPSTPLSPSLSLGSSSSPPSTQHTFTDLIIAYLGRVECSTRLLHKQYGEKASWTAQQHQRAYLQKRRGRARKASV</sequence>
<evidence type="ECO:0000313" key="1">
    <source>
        <dbReference type="EMBL" id="EOA86781.1"/>
    </source>
</evidence>
<organism evidence="1 2">
    <name type="scientific">Exserohilum turcicum (strain 28A)</name>
    <name type="common">Northern leaf blight fungus</name>
    <name type="synonym">Setosphaeria turcica</name>
    <dbReference type="NCBI Taxonomy" id="671987"/>
    <lineage>
        <taxon>Eukaryota</taxon>
        <taxon>Fungi</taxon>
        <taxon>Dikarya</taxon>
        <taxon>Ascomycota</taxon>
        <taxon>Pezizomycotina</taxon>
        <taxon>Dothideomycetes</taxon>
        <taxon>Pleosporomycetidae</taxon>
        <taxon>Pleosporales</taxon>
        <taxon>Pleosporineae</taxon>
        <taxon>Pleosporaceae</taxon>
        <taxon>Exserohilum</taxon>
    </lineage>
</organism>